<evidence type="ECO:0000313" key="1">
    <source>
        <dbReference type="EMBL" id="KAH1098274.1"/>
    </source>
</evidence>
<name>A0A9D3VXS8_9ROSI</name>
<comment type="caution">
    <text evidence="1">The sequence shown here is derived from an EMBL/GenBank/DDBJ whole genome shotgun (WGS) entry which is preliminary data.</text>
</comment>
<dbReference type="InterPro" id="IPR040256">
    <property type="entry name" value="At4g02000-like"/>
</dbReference>
<dbReference type="PANTHER" id="PTHR31286">
    <property type="entry name" value="GLYCINE-RICH CELL WALL STRUCTURAL PROTEIN 1.8-LIKE"/>
    <property type="match status" value="1"/>
</dbReference>
<reference evidence="1 2" key="1">
    <citation type="journal article" date="2021" name="Plant Biotechnol. J.">
        <title>Multi-omics assisted identification of the key and species-specific regulatory components of drought-tolerant mechanisms in Gossypium stocksii.</title>
        <authorList>
            <person name="Yu D."/>
            <person name="Ke L."/>
            <person name="Zhang D."/>
            <person name="Wu Y."/>
            <person name="Sun Y."/>
            <person name="Mei J."/>
            <person name="Sun J."/>
            <person name="Sun Y."/>
        </authorList>
    </citation>
    <scope>NUCLEOTIDE SEQUENCE [LARGE SCALE GENOMIC DNA]</scope>
    <source>
        <strain evidence="2">cv. E1</strain>
        <tissue evidence="1">Leaf</tissue>
    </source>
</reference>
<evidence type="ECO:0000313" key="2">
    <source>
        <dbReference type="Proteomes" id="UP000828251"/>
    </source>
</evidence>
<proteinExistence type="predicted"/>
<protein>
    <recommendedName>
        <fullName evidence="3">DUF4283 domain-containing protein</fullName>
    </recommendedName>
</protein>
<dbReference type="PANTHER" id="PTHR31286:SF173">
    <property type="entry name" value="DUF4283 DOMAIN-CONTAINING PROTEIN"/>
    <property type="match status" value="1"/>
</dbReference>
<dbReference type="Proteomes" id="UP000828251">
    <property type="component" value="Unassembled WGS sequence"/>
</dbReference>
<keyword evidence="2" id="KW-1185">Reference proteome</keyword>
<dbReference type="AlphaFoldDB" id="A0A9D3VXS8"/>
<dbReference type="EMBL" id="JAIQCV010000005">
    <property type="protein sequence ID" value="KAH1098274.1"/>
    <property type="molecule type" value="Genomic_DNA"/>
</dbReference>
<gene>
    <name evidence="1" type="ORF">J1N35_015195</name>
</gene>
<dbReference type="OrthoDB" id="995555at2759"/>
<organism evidence="1 2">
    <name type="scientific">Gossypium stocksii</name>
    <dbReference type="NCBI Taxonomy" id="47602"/>
    <lineage>
        <taxon>Eukaryota</taxon>
        <taxon>Viridiplantae</taxon>
        <taxon>Streptophyta</taxon>
        <taxon>Embryophyta</taxon>
        <taxon>Tracheophyta</taxon>
        <taxon>Spermatophyta</taxon>
        <taxon>Magnoliopsida</taxon>
        <taxon>eudicotyledons</taxon>
        <taxon>Gunneridae</taxon>
        <taxon>Pentapetalae</taxon>
        <taxon>rosids</taxon>
        <taxon>malvids</taxon>
        <taxon>Malvales</taxon>
        <taxon>Malvaceae</taxon>
        <taxon>Malvoideae</taxon>
        <taxon>Gossypium</taxon>
    </lineage>
</organism>
<evidence type="ECO:0008006" key="3">
    <source>
        <dbReference type="Google" id="ProtNLM"/>
    </source>
</evidence>
<accession>A0A9D3VXS8</accession>
<sequence>MNSLEIVSASYSQSTDDRETKKVRFKEDCGIVDVEMIEDSGSSSNGSDSTAKVSWKQMLLEKRKHNQDERLQSVGKDIDGDLEFLEVFNPNKPYPSMVLAWIKLPSLLGFMYKTRILEEVGGLVGKVVKFDLNINSKTRGCFARMAISIDLDKPLVSQVMVNGEL</sequence>